<organism evidence="1 2">
    <name type="scientific">Leptospira noguchii str. 2007001578</name>
    <dbReference type="NCBI Taxonomy" id="1049974"/>
    <lineage>
        <taxon>Bacteria</taxon>
        <taxon>Pseudomonadati</taxon>
        <taxon>Spirochaetota</taxon>
        <taxon>Spirochaetia</taxon>
        <taxon>Leptospirales</taxon>
        <taxon>Leptospiraceae</taxon>
        <taxon>Leptospira</taxon>
    </lineage>
</organism>
<sequence>MFSYLTRPKRPVRILSVKITHFNEKIFKSQKENSLLLSVPF</sequence>
<proteinExistence type="predicted"/>
<dbReference type="EMBL" id="AHMH02000055">
    <property type="protein sequence ID" value="EMN01369.1"/>
    <property type="molecule type" value="Genomic_DNA"/>
</dbReference>
<gene>
    <name evidence="1" type="ORF">LEP1GSC035_2031</name>
</gene>
<evidence type="ECO:0000313" key="2">
    <source>
        <dbReference type="Proteomes" id="UP000012099"/>
    </source>
</evidence>
<keyword evidence="2" id="KW-1185">Reference proteome</keyword>
<evidence type="ECO:0000313" key="1">
    <source>
        <dbReference type="EMBL" id="EMN01369.1"/>
    </source>
</evidence>
<accession>A0ABP2TAV9</accession>
<protein>
    <recommendedName>
        <fullName evidence="3">SLEI domain protein, PF07620 family</fullName>
    </recommendedName>
</protein>
<reference evidence="1 2" key="1">
    <citation type="submission" date="2013-01" db="EMBL/GenBank/DDBJ databases">
        <authorList>
            <person name="Harkins D.M."/>
            <person name="Durkin A.S."/>
            <person name="Brinkac L.M."/>
            <person name="Haft D.H."/>
            <person name="Selengut J.D."/>
            <person name="Sanka R."/>
            <person name="DePew J."/>
            <person name="Purushe J."/>
            <person name="Whelen A.C."/>
            <person name="Vinetz J.M."/>
            <person name="Sutton G.G."/>
            <person name="Nierman W.C."/>
            <person name="Fouts D.E."/>
        </authorList>
    </citation>
    <scope>NUCLEOTIDE SEQUENCE [LARGE SCALE GENOMIC DNA]</scope>
    <source>
        <strain evidence="1 2">2007001578</strain>
    </source>
</reference>
<comment type="caution">
    <text evidence="1">The sequence shown here is derived from an EMBL/GenBank/DDBJ whole genome shotgun (WGS) entry which is preliminary data.</text>
</comment>
<name>A0ABP2TAV9_9LEPT</name>
<evidence type="ECO:0008006" key="3">
    <source>
        <dbReference type="Google" id="ProtNLM"/>
    </source>
</evidence>
<dbReference type="Proteomes" id="UP000012099">
    <property type="component" value="Unassembled WGS sequence"/>
</dbReference>